<dbReference type="InterPro" id="IPR035924">
    <property type="entry name" value="FlaG-like_sf"/>
</dbReference>
<accession>A0ABN0NYL1</accession>
<comment type="caution">
    <text evidence="2">The sequence shown here is derived from an EMBL/GenBank/DDBJ whole genome shotgun (WGS) entry which is preliminary data.</text>
</comment>
<dbReference type="EMBL" id="AWVH01000033">
    <property type="protein sequence ID" value="ERJ92666.1"/>
    <property type="molecule type" value="Genomic_DNA"/>
</dbReference>
<organism evidence="2 3">
    <name type="scientific">Treponema lecithinolyticum ATCC 700332</name>
    <dbReference type="NCBI Taxonomy" id="1321815"/>
    <lineage>
        <taxon>Bacteria</taxon>
        <taxon>Pseudomonadati</taxon>
        <taxon>Spirochaetota</taxon>
        <taxon>Spirochaetia</taxon>
        <taxon>Spirochaetales</taxon>
        <taxon>Treponemataceae</taxon>
        <taxon>Treponema</taxon>
    </lineage>
</organism>
<name>A0ABN0NYL1_TRELE</name>
<reference evidence="2 3" key="1">
    <citation type="submission" date="2013-08" db="EMBL/GenBank/DDBJ databases">
        <authorList>
            <person name="Weinstock G."/>
            <person name="Sodergren E."/>
            <person name="Wylie T."/>
            <person name="Fulton L."/>
            <person name="Fulton R."/>
            <person name="Fronick C."/>
            <person name="O'Laughlin M."/>
            <person name="Godfrey J."/>
            <person name="Miner T."/>
            <person name="Herter B."/>
            <person name="Appelbaum E."/>
            <person name="Cordes M."/>
            <person name="Lek S."/>
            <person name="Wollam A."/>
            <person name="Pepin K.H."/>
            <person name="Palsikar V.B."/>
            <person name="Mitreva M."/>
            <person name="Wilson R.K."/>
        </authorList>
    </citation>
    <scope>NUCLEOTIDE SEQUENCE [LARGE SCALE GENOMIC DNA]</scope>
    <source>
        <strain evidence="2 3">ATCC 700332</strain>
    </source>
</reference>
<dbReference type="InterPro" id="IPR005186">
    <property type="entry name" value="FlaG"/>
</dbReference>
<sequence>MKSTKEVRPSFVTFILKSDAQRQTPFQGGNAMSMTTNGIGNNPAMDSRAAYDYAAAMQKAHIETAATSEAGKNKPPVKKMEPKPVQTYSSKELRYDMNEQLDQVVVTVVDPSTNKVIKEIPSAEVQEMRIRVKDAIGSFIDETR</sequence>
<dbReference type="SUPFAM" id="SSF160214">
    <property type="entry name" value="FlaG-like"/>
    <property type="match status" value="1"/>
</dbReference>
<proteinExistence type="predicted"/>
<dbReference type="Gene3D" id="3.30.160.170">
    <property type="entry name" value="FlaG-like"/>
    <property type="match status" value="1"/>
</dbReference>
<dbReference type="Pfam" id="PF03646">
    <property type="entry name" value="FlaG"/>
    <property type="match status" value="1"/>
</dbReference>
<protein>
    <submittedName>
        <fullName evidence="2">FlaG protein</fullName>
    </submittedName>
</protein>
<keyword evidence="3" id="KW-1185">Reference proteome</keyword>
<gene>
    <name evidence="2" type="ORF">HMPREF9193_01425</name>
</gene>
<dbReference type="Proteomes" id="UP000016649">
    <property type="component" value="Unassembled WGS sequence"/>
</dbReference>
<evidence type="ECO:0000256" key="1">
    <source>
        <dbReference type="SAM" id="MobiDB-lite"/>
    </source>
</evidence>
<evidence type="ECO:0000313" key="3">
    <source>
        <dbReference type="Proteomes" id="UP000016649"/>
    </source>
</evidence>
<evidence type="ECO:0000313" key="2">
    <source>
        <dbReference type="EMBL" id="ERJ92666.1"/>
    </source>
</evidence>
<feature type="region of interest" description="Disordered" evidence="1">
    <location>
        <begin position="65"/>
        <end position="85"/>
    </location>
</feature>